<reference evidence="1 2" key="1">
    <citation type="journal article" date="2024" name="J. Plant Pathol.">
        <title>Sequence and assembly of the genome of Seiridium unicorne, isolate CBS 538.82, causal agent of cypress canker disease.</title>
        <authorList>
            <person name="Scali E."/>
            <person name="Rocca G.D."/>
            <person name="Danti R."/>
            <person name="Garbelotto M."/>
            <person name="Barberini S."/>
            <person name="Baroncelli R."/>
            <person name="Emiliani G."/>
        </authorList>
    </citation>
    <scope>NUCLEOTIDE SEQUENCE [LARGE SCALE GENOMIC DNA]</scope>
    <source>
        <strain evidence="1 2">BM-138-508</strain>
    </source>
</reference>
<evidence type="ECO:0000313" key="2">
    <source>
        <dbReference type="Proteomes" id="UP001408356"/>
    </source>
</evidence>
<name>A0ABR2V7M9_9PEZI</name>
<comment type="caution">
    <text evidence="1">The sequence shown here is derived from an EMBL/GenBank/DDBJ whole genome shotgun (WGS) entry which is preliminary data.</text>
</comment>
<sequence length="376" mass="42318">MGGQRDKDQSHFVSTTSALQHDFGSSVILPRTVLFVVGDSKKEYVLHVGAIMRLSRPLHVLVNGDMREAQQGRVEWPEVDEQTFIRFSQWAYTGAYLAAEPDIISTPSDIIISPAHDAAAQGTFKTIEHSKGSREPTVNTSPPAIDKPAAQTVVQQPNTTEETPYSLASLLRDTRGMVPKTCPNGHVFGLVSKVKDCDTCLRAFHVIVCQGRASSRSSTCNSQQFTTCSKCRERDSCIKKIRTAAGFDYPRPELQFEARQNREPTEDYSEVFLSHAKLYVVADTYCIALLASQTIQNLAETLKEFTLYKNRIGDILLLLEYVFSNTQRKDAMRDLLIHYVTCTIETLNKDHGFHDFLEDYPQIVSPLIKSMMERRD</sequence>
<organism evidence="1 2">
    <name type="scientific">Seiridium unicorne</name>
    <dbReference type="NCBI Taxonomy" id="138068"/>
    <lineage>
        <taxon>Eukaryota</taxon>
        <taxon>Fungi</taxon>
        <taxon>Dikarya</taxon>
        <taxon>Ascomycota</taxon>
        <taxon>Pezizomycotina</taxon>
        <taxon>Sordariomycetes</taxon>
        <taxon>Xylariomycetidae</taxon>
        <taxon>Amphisphaeriales</taxon>
        <taxon>Sporocadaceae</taxon>
        <taxon>Seiridium</taxon>
    </lineage>
</organism>
<dbReference type="EMBL" id="JARVKF010000101">
    <property type="protein sequence ID" value="KAK9422912.1"/>
    <property type="molecule type" value="Genomic_DNA"/>
</dbReference>
<dbReference type="PANTHER" id="PTHR47843">
    <property type="entry name" value="BTB DOMAIN-CONTAINING PROTEIN-RELATED"/>
    <property type="match status" value="1"/>
</dbReference>
<proteinExistence type="predicted"/>
<protein>
    <recommendedName>
        <fullName evidence="3">BTB domain-containing protein</fullName>
    </recommendedName>
</protein>
<keyword evidence="2" id="KW-1185">Reference proteome</keyword>
<accession>A0ABR2V7M9</accession>
<gene>
    <name evidence="1" type="ORF">SUNI508_04579</name>
</gene>
<evidence type="ECO:0008006" key="3">
    <source>
        <dbReference type="Google" id="ProtNLM"/>
    </source>
</evidence>
<dbReference type="Proteomes" id="UP001408356">
    <property type="component" value="Unassembled WGS sequence"/>
</dbReference>
<evidence type="ECO:0000313" key="1">
    <source>
        <dbReference type="EMBL" id="KAK9422912.1"/>
    </source>
</evidence>